<dbReference type="EMBL" id="PNHK01000006">
    <property type="protein sequence ID" value="PMD04539.1"/>
    <property type="molecule type" value="Genomic_DNA"/>
</dbReference>
<evidence type="ECO:0000259" key="6">
    <source>
        <dbReference type="Pfam" id="PF02775"/>
    </source>
</evidence>
<dbReference type="GO" id="GO:0005948">
    <property type="term" value="C:acetolactate synthase complex"/>
    <property type="evidence" value="ECO:0007669"/>
    <property type="project" value="TreeGrafter"/>
</dbReference>
<feature type="domain" description="Thiamine pyrophosphate enzyme TPP-binding" evidence="6">
    <location>
        <begin position="393"/>
        <end position="527"/>
    </location>
</feature>
<keyword evidence="3 4" id="KW-0786">Thiamine pyrophosphate</keyword>
<dbReference type="SUPFAM" id="SSF52467">
    <property type="entry name" value="DHS-like NAD/FAD-binding domain"/>
    <property type="match status" value="1"/>
</dbReference>
<dbReference type="InterPro" id="IPR029035">
    <property type="entry name" value="DHS-like_NAD/FAD-binding_dom"/>
</dbReference>
<evidence type="ECO:0000256" key="4">
    <source>
        <dbReference type="RuleBase" id="RU362132"/>
    </source>
</evidence>
<comment type="caution">
    <text evidence="8">The sequence shown here is derived from an EMBL/GenBank/DDBJ whole genome shotgun (WGS) entry which is preliminary data.</text>
</comment>
<dbReference type="CDD" id="cd07035">
    <property type="entry name" value="TPP_PYR_POX_like"/>
    <property type="match status" value="1"/>
</dbReference>
<evidence type="ECO:0000256" key="3">
    <source>
        <dbReference type="ARBA" id="ARBA00023052"/>
    </source>
</evidence>
<dbReference type="Proteomes" id="UP000235598">
    <property type="component" value="Unassembled WGS sequence"/>
</dbReference>
<dbReference type="PROSITE" id="PS00187">
    <property type="entry name" value="TPP_ENZYMES"/>
    <property type="match status" value="1"/>
</dbReference>
<dbReference type="InterPro" id="IPR011766">
    <property type="entry name" value="TPP_enzyme_TPP-bd"/>
</dbReference>
<evidence type="ECO:0000313" key="9">
    <source>
        <dbReference type="Proteomes" id="UP000235598"/>
    </source>
</evidence>
<evidence type="ECO:0000313" key="8">
    <source>
        <dbReference type="EMBL" id="PMD04539.1"/>
    </source>
</evidence>
<dbReference type="PANTHER" id="PTHR18968">
    <property type="entry name" value="THIAMINE PYROPHOSPHATE ENZYMES"/>
    <property type="match status" value="1"/>
</dbReference>
<feature type="domain" description="Thiamine pyrophosphate enzyme N-terminal TPP-binding" evidence="7">
    <location>
        <begin position="6"/>
        <end position="121"/>
    </location>
</feature>
<dbReference type="GO" id="GO:0009099">
    <property type="term" value="P:L-valine biosynthetic process"/>
    <property type="evidence" value="ECO:0007669"/>
    <property type="project" value="TreeGrafter"/>
</dbReference>
<dbReference type="SUPFAM" id="SSF52518">
    <property type="entry name" value="Thiamin diphosphate-binding fold (THDP-binding)"/>
    <property type="match status" value="2"/>
</dbReference>
<dbReference type="InterPro" id="IPR012001">
    <property type="entry name" value="Thiamin_PyroP_enz_TPP-bd_dom"/>
</dbReference>
<dbReference type="Pfam" id="PF02775">
    <property type="entry name" value="TPP_enzyme_C"/>
    <property type="match status" value="1"/>
</dbReference>
<evidence type="ECO:0000256" key="1">
    <source>
        <dbReference type="ARBA" id="ARBA00001964"/>
    </source>
</evidence>
<dbReference type="GO" id="GO:0050660">
    <property type="term" value="F:flavin adenine dinucleotide binding"/>
    <property type="evidence" value="ECO:0007669"/>
    <property type="project" value="TreeGrafter"/>
</dbReference>
<protein>
    <submittedName>
        <fullName evidence="8">Acetolactate synthase</fullName>
    </submittedName>
</protein>
<organism evidence="8 9">
    <name type="scientific">Brevibacterium paucivorans</name>
    <dbReference type="NCBI Taxonomy" id="170994"/>
    <lineage>
        <taxon>Bacteria</taxon>
        <taxon>Bacillati</taxon>
        <taxon>Actinomycetota</taxon>
        <taxon>Actinomycetes</taxon>
        <taxon>Micrococcales</taxon>
        <taxon>Brevibacteriaceae</taxon>
        <taxon>Brevibacterium</taxon>
    </lineage>
</organism>
<dbReference type="RefSeq" id="WP_102239609.1">
    <property type="nucleotide sequence ID" value="NZ_BAAAIM010000004.1"/>
</dbReference>
<comment type="cofactor">
    <cofactor evidence="1">
        <name>thiamine diphosphate</name>
        <dbReference type="ChEBI" id="CHEBI:58937"/>
    </cofactor>
</comment>
<dbReference type="CDD" id="cd00568">
    <property type="entry name" value="TPP_enzymes"/>
    <property type="match status" value="1"/>
</dbReference>
<dbReference type="PANTHER" id="PTHR18968:SF13">
    <property type="entry name" value="ACETOLACTATE SYNTHASE CATALYTIC SUBUNIT, MITOCHONDRIAL"/>
    <property type="match status" value="1"/>
</dbReference>
<dbReference type="Gene3D" id="3.40.50.1220">
    <property type="entry name" value="TPP-binding domain"/>
    <property type="match status" value="1"/>
</dbReference>
<dbReference type="InterPro" id="IPR045229">
    <property type="entry name" value="TPP_enz"/>
</dbReference>
<dbReference type="GO" id="GO:0009097">
    <property type="term" value="P:isoleucine biosynthetic process"/>
    <property type="evidence" value="ECO:0007669"/>
    <property type="project" value="TreeGrafter"/>
</dbReference>
<accession>A0A2N6VK99</accession>
<dbReference type="Pfam" id="PF00205">
    <property type="entry name" value="TPP_enzyme_M"/>
    <property type="match status" value="1"/>
</dbReference>
<feature type="domain" description="Thiamine pyrophosphate enzyme central" evidence="5">
    <location>
        <begin position="196"/>
        <end position="325"/>
    </location>
</feature>
<evidence type="ECO:0000259" key="7">
    <source>
        <dbReference type="Pfam" id="PF02776"/>
    </source>
</evidence>
<dbReference type="AlphaFoldDB" id="A0A2N6VK99"/>
<evidence type="ECO:0000256" key="2">
    <source>
        <dbReference type="ARBA" id="ARBA00007812"/>
    </source>
</evidence>
<dbReference type="GO" id="GO:0003984">
    <property type="term" value="F:acetolactate synthase activity"/>
    <property type="evidence" value="ECO:0007669"/>
    <property type="project" value="TreeGrafter"/>
</dbReference>
<dbReference type="GO" id="GO:0000287">
    <property type="term" value="F:magnesium ion binding"/>
    <property type="evidence" value="ECO:0007669"/>
    <property type="project" value="InterPro"/>
</dbReference>
<sequence>MSTLSTGSAILTAIRNYGVDTVFGIPGTHNLEFYRSLKDLGMRVVTTRHEQGAGYGSDGWSLQTGLPGVVITTSGPGLLNALSAAATSFCESRPMLILAPGPEQGAEFADKGTLHETKDQFSAAAAIVETAVRVTSASEAVEAVHAAFERFATARPRPTYIEVPLDVLEQQVQANSLDLEARTYQRPGCTDEALLEQARVALRGASRPVIVAGGGSRGAAEELRELVDTLGAPIVTTLNAKGVVDEHHPLSLGANLRFTQVREYARTADVLLVVGSKLGEAELWVERLEATGTVVRIDLAEGQISKNLTADIGLVGDAKATLRALLDGLDVTSPAGDFRADVAGALEAARAEGLETSRESTLIAEDIVAALPHDAIVSTDSSQICYLGLLNAIKVTTPNSTPYMATYATLGYGLPAALGARIGAPDRPTFAVVGDGALMFSLQELITVVEQGEDLTVIVMDNGGYGEIRTNEISAGIDPVGVELTQPDWPLMAAASGGHGVRVDDLGQLKDAVANAVEAGGLQLIHIDAKRYTTAG</sequence>
<gene>
    <name evidence="8" type="ORF">CJ199_11490</name>
</gene>
<dbReference type="OrthoDB" id="4494979at2"/>
<dbReference type="GO" id="GO:0030976">
    <property type="term" value="F:thiamine pyrophosphate binding"/>
    <property type="evidence" value="ECO:0007669"/>
    <property type="project" value="InterPro"/>
</dbReference>
<dbReference type="Gene3D" id="3.40.50.970">
    <property type="match status" value="2"/>
</dbReference>
<name>A0A2N6VK99_9MICO</name>
<reference evidence="8 9" key="1">
    <citation type="submission" date="2017-09" db="EMBL/GenBank/DDBJ databases">
        <title>Bacterial strain isolated from the female urinary microbiota.</title>
        <authorList>
            <person name="Thomas-White K."/>
            <person name="Kumar N."/>
            <person name="Forster S."/>
            <person name="Putonti C."/>
            <person name="Lawley T."/>
            <person name="Wolfe A.J."/>
        </authorList>
    </citation>
    <scope>NUCLEOTIDE SEQUENCE [LARGE SCALE GENOMIC DNA]</scope>
    <source>
        <strain evidence="8 9">UMB1301</strain>
    </source>
</reference>
<dbReference type="InterPro" id="IPR029061">
    <property type="entry name" value="THDP-binding"/>
</dbReference>
<evidence type="ECO:0000259" key="5">
    <source>
        <dbReference type="Pfam" id="PF00205"/>
    </source>
</evidence>
<dbReference type="InterPro" id="IPR012000">
    <property type="entry name" value="Thiamin_PyroP_enz_cen_dom"/>
</dbReference>
<proteinExistence type="inferred from homology"/>
<comment type="similarity">
    <text evidence="2 4">Belongs to the TPP enzyme family.</text>
</comment>
<dbReference type="InterPro" id="IPR000399">
    <property type="entry name" value="TPP-bd_CS"/>
</dbReference>
<dbReference type="Pfam" id="PF02776">
    <property type="entry name" value="TPP_enzyme_N"/>
    <property type="match status" value="1"/>
</dbReference>